<gene>
    <name evidence="1" type="ORF">HGRIS_001197</name>
</gene>
<evidence type="ECO:0000313" key="2">
    <source>
        <dbReference type="Proteomes" id="UP001556367"/>
    </source>
</evidence>
<dbReference type="Proteomes" id="UP001556367">
    <property type="component" value="Unassembled WGS sequence"/>
</dbReference>
<name>A0ABR3JPC1_9AGAR</name>
<organism evidence="1 2">
    <name type="scientific">Hohenbuehelia grisea</name>
    <dbReference type="NCBI Taxonomy" id="104357"/>
    <lineage>
        <taxon>Eukaryota</taxon>
        <taxon>Fungi</taxon>
        <taxon>Dikarya</taxon>
        <taxon>Basidiomycota</taxon>
        <taxon>Agaricomycotina</taxon>
        <taxon>Agaricomycetes</taxon>
        <taxon>Agaricomycetidae</taxon>
        <taxon>Agaricales</taxon>
        <taxon>Pleurotineae</taxon>
        <taxon>Pleurotaceae</taxon>
        <taxon>Hohenbuehelia</taxon>
    </lineage>
</organism>
<accession>A0ABR3JPC1</accession>
<sequence>MLHTALKSINTVWPDTSEEVQMTLSSLVSLYLQSEGRFTVLPAYHGIRITSVAGLGIIITICDDAYAHFCACYTNQQRNAPAQLPQQLCGRPPRRRNVPLSTLHDVFRDFAVEMECTASFSLRSENHDAKQALRAAATLCASMGESFGSNTAHSEKFDQCAKDILDPWHWETRRWLASRNGGDGWCGRALENQDGRIIALREDSRDIGLDGDALGKLARHYDLYRRMDHLHDGAPMFLNSVIGPILFVSSAFYDGSSTVIEPLSKPCYMLRDKTDERVE</sequence>
<protein>
    <submittedName>
        <fullName evidence="1">Uncharacterized protein</fullName>
    </submittedName>
</protein>
<evidence type="ECO:0000313" key="1">
    <source>
        <dbReference type="EMBL" id="KAL0957396.1"/>
    </source>
</evidence>
<reference evidence="2" key="1">
    <citation type="submission" date="2024-06" db="EMBL/GenBank/DDBJ databases">
        <title>Multi-omics analyses provide insights into the biosynthesis of the anticancer antibiotic pleurotin in Hohenbuehelia grisea.</title>
        <authorList>
            <person name="Weaver J.A."/>
            <person name="Alberti F."/>
        </authorList>
    </citation>
    <scope>NUCLEOTIDE SEQUENCE [LARGE SCALE GENOMIC DNA]</scope>
    <source>
        <strain evidence="2">T-177</strain>
    </source>
</reference>
<proteinExistence type="predicted"/>
<comment type="caution">
    <text evidence="1">The sequence shown here is derived from an EMBL/GenBank/DDBJ whole genome shotgun (WGS) entry which is preliminary data.</text>
</comment>
<dbReference type="EMBL" id="JASNQZ010000005">
    <property type="protein sequence ID" value="KAL0957396.1"/>
    <property type="molecule type" value="Genomic_DNA"/>
</dbReference>
<keyword evidence="2" id="KW-1185">Reference proteome</keyword>